<name>A0A419VWT9_9BACT</name>
<comment type="caution">
    <text evidence="8">The sequence shown here is derived from an EMBL/GenBank/DDBJ whole genome shotgun (WGS) entry which is preliminary data.</text>
</comment>
<dbReference type="Pfam" id="PF08281">
    <property type="entry name" value="Sigma70_r4_2"/>
    <property type="match status" value="1"/>
</dbReference>
<dbReference type="AlphaFoldDB" id="A0A419VWT9"/>
<evidence type="ECO:0000259" key="6">
    <source>
        <dbReference type="Pfam" id="PF04542"/>
    </source>
</evidence>
<keyword evidence="3" id="KW-0731">Sigma factor</keyword>
<dbReference type="EMBL" id="RAPN01000003">
    <property type="protein sequence ID" value="RKD87705.1"/>
    <property type="molecule type" value="Genomic_DNA"/>
</dbReference>
<accession>A0A419VWT9</accession>
<dbReference type="SUPFAM" id="SSF88659">
    <property type="entry name" value="Sigma3 and sigma4 domains of RNA polymerase sigma factors"/>
    <property type="match status" value="1"/>
</dbReference>
<dbReference type="Pfam" id="PF04542">
    <property type="entry name" value="Sigma70_r2"/>
    <property type="match status" value="1"/>
</dbReference>
<evidence type="ECO:0000256" key="1">
    <source>
        <dbReference type="ARBA" id="ARBA00010641"/>
    </source>
</evidence>
<organism evidence="8 9">
    <name type="scientific">Mangrovibacterium diazotrophicum</name>
    <dbReference type="NCBI Taxonomy" id="1261403"/>
    <lineage>
        <taxon>Bacteria</taxon>
        <taxon>Pseudomonadati</taxon>
        <taxon>Bacteroidota</taxon>
        <taxon>Bacteroidia</taxon>
        <taxon>Marinilabiliales</taxon>
        <taxon>Prolixibacteraceae</taxon>
        <taxon>Mangrovibacterium</taxon>
    </lineage>
</organism>
<dbReference type="InterPro" id="IPR013249">
    <property type="entry name" value="RNA_pol_sigma70_r4_t2"/>
</dbReference>
<dbReference type="PANTHER" id="PTHR43133:SF8">
    <property type="entry name" value="RNA POLYMERASE SIGMA FACTOR HI_1459-RELATED"/>
    <property type="match status" value="1"/>
</dbReference>
<dbReference type="GO" id="GO:0016987">
    <property type="term" value="F:sigma factor activity"/>
    <property type="evidence" value="ECO:0007669"/>
    <property type="project" value="UniProtKB-KW"/>
</dbReference>
<feature type="domain" description="RNA polymerase sigma factor 70 region 4 type 2" evidence="7">
    <location>
        <begin position="119"/>
        <end position="170"/>
    </location>
</feature>
<comment type="similarity">
    <text evidence="1">Belongs to the sigma-70 factor family. ECF subfamily.</text>
</comment>
<dbReference type="OrthoDB" id="1056775at2"/>
<dbReference type="GO" id="GO:0003677">
    <property type="term" value="F:DNA binding"/>
    <property type="evidence" value="ECO:0007669"/>
    <property type="project" value="UniProtKB-KW"/>
</dbReference>
<dbReference type="InterPro" id="IPR036388">
    <property type="entry name" value="WH-like_DNA-bd_sf"/>
</dbReference>
<evidence type="ECO:0000256" key="4">
    <source>
        <dbReference type="ARBA" id="ARBA00023125"/>
    </source>
</evidence>
<keyword evidence="5" id="KW-0804">Transcription</keyword>
<evidence type="ECO:0000313" key="8">
    <source>
        <dbReference type="EMBL" id="RKD87705.1"/>
    </source>
</evidence>
<dbReference type="InterPro" id="IPR039425">
    <property type="entry name" value="RNA_pol_sigma-70-like"/>
</dbReference>
<gene>
    <name evidence="8" type="ORF">BC643_3712</name>
</gene>
<keyword evidence="2" id="KW-0805">Transcription regulation</keyword>
<dbReference type="PANTHER" id="PTHR43133">
    <property type="entry name" value="RNA POLYMERASE ECF-TYPE SIGMA FACTO"/>
    <property type="match status" value="1"/>
</dbReference>
<dbReference type="InterPro" id="IPR013325">
    <property type="entry name" value="RNA_pol_sigma_r2"/>
</dbReference>
<dbReference type="Proteomes" id="UP000283387">
    <property type="component" value="Unassembled WGS sequence"/>
</dbReference>
<evidence type="ECO:0000256" key="2">
    <source>
        <dbReference type="ARBA" id="ARBA00023015"/>
    </source>
</evidence>
<dbReference type="NCBIfam" id="TIGR02937">
    <property type="entry name" value="sigma70-ECF"/>
    <property type="match status" value="1"/>
</dbReference>
<keyword evidence="4" id="KW-0238">DNA-binding</keyword>
<evidence type="ECO:0000256" key="5">
    <source>
        <dbReference type="ARBA" id="ARBA00023163"/>
    </source>
</evidence>
<keyword evidence="9" id="KW-1185">Reference proteome</keyword>
<protein>
    <submittedName>
        <fullName evidence="8">RNA polymerase sigma-70 factor (ECF subfamily)</fullName>
    </submittedName>
</protein>
<evidence type="ECO:0000313" key="9">
    <source>
        <dbReference type="Proteomes" id="UP000283387"/>
    </source>
</evidence>
<evidence type="ECO:0000256" key="3">
    <source>
        <dbReference type="ARBA" id="ARBA00023082"/>
    </source>
</evidence>
<dbReference type="SUPFAM" id="SSF88946">
    <property type="entry name" value="Sigma2 domain of RNA polymerase sigma factors"/>
    <property type="match status" value="1"/>
</dbReference>
<dbReference type="InterPro" id="IPR007627">
    <property type="entry name" value="RNA_pol_sigma70_r2"/>
</dbReference>
<dbReference type="Gene3D" id="1.10.10.10">
    <property type="entry name" value="Winged helix-like DNA-binding domain superfamily/Winged helix DNA-binding domain"/>
    <property type="match status" value="1"/>
</dbReference>
<sequence length="190" mass="22226">MGKVASIHHELIEDSKRGNNKARFQLYQLYSKAMFNVCYRMMNNREDAEDMLQEVFLLVFTRLESFRYESGFGTWVKTIAIRTCINALKKRKVELTYFEQINDLGSTDDDEIAPELKTEQILKAMENLPEGGRIVFSLYLLEGYDHGEIAQILGITESTSKSQYMRAKRRVYELLKEQQNNELWLAFADK</sequence>
<dbReference type="Gene3D" id="1.10.1740.10">
    <property type="match status" value="1"/>
</dbReference>
<evidence type="ECO:0000259" key="7">
    <source>
        <dbReference type="Pfam" id="PF08281"/>
    </source>
</evidence>
<feature type="domain" description="RNA polymerase sigma-70 region 2" evidence="6">
    <location>
        <begin position="26"/>
        <end position="92"/>
    </location>
</feature>
<dbReference type="InterPro" id="IPR014284">
    <property type="entry name" value="RNA_pol_sigma-70_dom"/>
</dbReference>
<reference evidence="8 9" key="1">
    <citation type="submission" date="2018-09" db="EMBL/GenBank/DDBJ databases">
        <title>Genomic Encyclopedia of Archaeal and Bacterial Type Strains, Phase II (KMG-II): from individual species to whole genera.</title>
        <authorList>
            <person name="Goeker M."/>
        </authorList>
    </citation>
    <scope>NUCLEOTIDE SEQUENCE [LARGE SCALE GENOMIC DNA]</scope>
    <source>
        <strain evidence="8 9">DSM 27148</strain>
    </source>
</reference>
<dbReference type="InterPro" id="IPR013324">
    <property type="entry name" value="RNA_pol_sigma_r3/r4-like"/>
</dbReference>
<dbReference type="GO" id="GO:0006352">
    <property type="term" value="P:DNA-templated transcription initiation"/>
    <property type="evidence" value="ECO:0007669"/>
    <property type="project" value="InterPro"/>
</dbReference>
<proteinExistence type="inferred from homology"/>